<evidence type="ECO:0000313" key="3">
    <source>
        <dbReference type="Proteomes" id="UP000265703"/>
    </source>
</evidence>
<dbReference type="PANTHER" id="PTHR44329:SF140">
    <property type="entry name" value="INACTIVE PROTEIN TYROSINE KINASE PTKL"/>
    <property type="match status" value="1"/>
</dbReference>
<evidence type="ECO:0000313" key="2">
    <source>
        <dbReference type="EMBL" id="RIA78703.1"/>
    </source>
</evidence>
<dbReference type="EMBL" id="QKYT01002301">
    <property type="protein sequence ID" value="RIA78703.1"/>
    <property type="molecule type" value="Genomic_DNA"/>
</dbReference>
<dbReference type="STRING" id="658196.A0A397RX02"/>
<comment type="caution">
    <text evidence="2">The sequence shown here is derived from an EMBL/GenBank/DDBJ whole genome shotgun (WGS) entry which is preliminary data.</text>
</comment>
<dbReference type="Gene3D" id="1.10.510.10">
    <property type="entry name" value="Transferase(Phosphotransferase) domain 1"/>
    <property type="match status" value="1"/>
</dbReference>
<proteinExistence type="predicted"/>
<evidence type="ECO:0000259" key="1">
    <source>
        <dbReference type="PROSITE" id="PS50011"/>
    </source>
</evidence>
<dbReference type="InterPro" id="IPR051681">
    <property type="entry name" value="Ser/Thr_Kinases-Pseudokinases"/>
</dbReference>
<feature type="non-terminal residue" evidence="2">
    <location>
        <position position="1"/>
    </location>
</feature>
<gene>
    <name evidence="2" type="ORF">C1645_842566</name>
</gene>
<keyword evidence="2" id="KW-0418">Kinase</keyword>
<dbReference type="PROSITE" id="PS50011">
    <property type="entry name" value="PROTEIN_KINASE_DOM"/>
    <property type="match status" value="1"/>
</dbReference>
<protein>
    <submittedName>
        <fullName evidence="2">Kinase-like domain-containing protein</fullName>
    </submittedName>
</protein>
<dbReference type="Gene3D" id="3.30.200.20">
    <property type="entry name" value="Phosphorylase Kinase, domain 1"/>
    <property type="match status" value="1"/>
</dbReference>
<dbReference type="AlphaFoldDB" id="A0A397RX02"/>
<name>A0A397RX02_9GLOM</name>
<sequence>LKIGNSSQKRINQGKYNRFNGSLKFLQKLTSLKELDISNTDLDKGVEYLPVNLRNQKGRKKFFYSTEFRSESKLKKIVGQLTNFLEYGLCKKCQKTNIGHNWCQLCDSKINQDIHEFTQEKNLESVSYEKFVNIKYLAKGGFGEVYKARQKEKKGKKEIVLKILDNSRGTTSDFLKEIASHKLLSSDRVVKCLGVSQDPNTKNLIMIMNYIKDAEALKEIHEQGLIHRDLHPGNILNRKDIKATNFKRDVKCIIADLGLCRPANEIDQGKIYGVLPYVAPEVLRGKKYTQASDIYSFGIIACEILSGIPPYTVYDEKEKCYKEVSHDLDLTIAICNGLRPLFRIKIPQLLKDLIKQC</sequence>
<dbReference type="Proteomes" id="UP000265703">
    <property type="component" value="Unassembled WGS sequence"/>
</dbReference>
<dbReference type="SUPFAM" id="SSF56112">
    <property type="entry name" value="Protein kinase-like (PK-like)"/>
    <property type="match status" value="1"/>
</dbReference>
<dbReference type="GO" id="GO:0005524">
    <property type="term" value="F:ATP binding"/>
    <property type="evidence" value="ECO:0007669"/>
    <property type="project" value="InterPro"/>
</dbReference>
<dbReference type="PANTHER" id="PTHR44329">
    <property type="entry name" value="SERINE/THREONINE-PROTEIN KINASE TNNI3K-RELATED"/>
    <property type="match status" value="1"/>
</dbReference>
<feature type="domain" description="Protein kinase" evidence="1">
    <location>
        <begin position="131"/>
        <end position="357"/>
    </location>
</feature>
<dbReference type="InterPro" id="IPR011009">
    <property type="entry name" value="Kinase-like_dom_sf"/>
</dbReference>
<reference evidence="2 3" key="1">
    <citation type="submission" date="2018-06" db="EMBL/GenBank/DDBJ databases">
        <title>Comparative genomics reveals the genomic features of Rhizophagus irregularis, R. cerebriforme, R. diaphanum and Gigaspora rosea, and their symbiotic lifestyle signature.</title>
        <authorList>
            <person name="Morin E."/>
            <person name="San Clemente H."/>
            <person name="Chen E.C.H."/>
            <person name="De La Providencia I."/>
            <person name="Hainaut M."/>
            <person name="Kuo A."/>
            <person name="Kohler A."/>
            <person name="Murat C."/>
            <person name="Tang N."/>
            <person name="Roy S."/>
            <person name="Loubradou J."/>
            <person name="Henrissat B."/>
            <person name="Grigoriev I.V."/>
            <person name="Corradi N."/>
            <person name="Roux C."/>
            <person name="Martin F.M."/>
        </authorList>
    </citation>
    <scope>NUCLEOTIDE SEQUENCE [LARGE SCALE GENOMIC DNA]</scope>
    <source>
        <strain evidence="2 3">DAOM 227022</strain>
    </source>
</reference>
<keyword evidence="2" id="KW-0808">Transferase</keyword>
<dbReference type="SMART" id="SM00220">
    <property type="entry name" value="S_TKc"/>
    <property type="match status" value="1"/>
</dbReference>
<dbReference type="InterPro" id="IPR000719">
    <property type="entry name" value="Prot_kinase_dom"/>
</dbReference>
<dbReference type="Pfam" id="PF07714">
    <property type="entry name" value="PK_Tyr_Ser-Thr"/>
    <property type="match status" value="1"/>
</dbReference>
<dbReference type="GO" id="GO:0004674">
    <property type="term" value="F:protein serine/threonine kinase activity"/>
    <property type="evidence" value="ECO:0007669"/>
    <property type="project" value="TreeGrafter"/>
</dbReference>
<dbReference type="OrthoDB" id="5979581at2759"/>
<accession>A0A397RX02</accession>
<dbReference type="Pfam" id="PF00069">
    <property type="entry name" value="Pkinase"/>
    <property type="match status" value="1"/>
</dbReference>
<keyword evidence="3" id="KW-1185">Reference proteome</keyword>
<dbReference type="InterPro" id="IPR001245">
    <property type="entry name" value="Ser-Thr/Tyr_kinase_cat_dom"/>
</dbReference>
<organism evidence="2 3">
    <name type="scientific">Glomus cerebriforme</name>
    <dbReference type="NCBI Taxonomy" id="658196"/>
    <lineage>
        <taxon>Eukaryota</taxon>
        <taxon>Fungi</taxon>
        <taxon>Fungi incertae sedis</taxon>
        <taxon>Mucoromycota</taxon>
        <taxon>Glomeromycotina</taxon>
        <taxon>Glomeromycetes</taxon>
        <taxon>Glomerales</taxon>
        <taxon>Glomeraceae</taxon>
        <taxon>Glomus</taxon>
    </lineage>
</organism>